<dbReference type="PROSITE" id="PS51257">
    <property type="entry name" value="PROKAR_LIPOPROTEIN"/>
    <property type="match status" value="1"/>
</dbReference>
<keyword evidence="1" id="KW-0732">Signal</keyword>
<proteinExistence type="predicted"/>
<dbReference type="STRING" id="1391627.SAMN05216464_11642"/>
<gene>
    <name evidence="2" type="ORF">SAMN05216464_11642</name>
</gene>
<evidence type="ECO:0000256" key="1">
    <source>
        <dbReference type="SAM" id="SignalP"/>
    </source>
</evidence>
<accession>A0A1G7K9Z5</accession>
<reference evidence="2 3" key="1">
    <citation type="submission" date="2016-10" db="EMBL/GenBank/DDBJ databases">
        <authorList>
            <person name="de Groot N.N."/>
        </authorList>
    </citation>
    <scope>NUCLEOTIDE SEQUENCE [LARGE SCALE GENOMIC DNA]</scope>
    <source>
        <strain evidence="2 3">47C3B</strain>
    </source>
</reference>
<dbReference type="RefSeq" id="WP_091154630.1">
    <property type="nucleotide sequence ID" value="NZ_FNAI01000016.1"/>
</dbReference>
<evidence type="ECO:0000313" key="2">
    <source>
        <dbReference type="EMBL" id="SDF33774.1"/>
    </source>
</evidence>
<evidence type="ECO:0000313" key="3">
    <source>
        <dbReference type="Proteomes" id="UP000199072"/>
    </source>
</evidence>
<dbReference type="PANTHER" id="PTHR39335:SF1">
    <property type="entry name" value="BLL4220 PROTEIN"/>
    <property type="match status" value="1"/>
</dbReference>
<organism evidence="2 3">
    <name type="scientific">Mucilaginibacter pineti</name>
    <dbReference type="NCBI Taxonomy" id="1391627"/>
    <lineage>
        <taxon>Bacteria</taxon>
        <taxon>Pseudomonadati</taxon>
        <taxon>Bacteroidota</taxon>
        <taxon>Sphingobacteriia</taxon>
        <taxon>Sphingobacteriales</taxon>
        <taxon>Sphingobacteriaceae</taxon>
        <taxon>Mucilaginibacter</taxon>
    </lineage>
</organism>
<protein>
    <recommendedName>
        <fullName evidence="4">Lipoprotein with Yx(FWY)xxD motif</fullName>
    </recommendedName>
</protein>
<dbReference type="InterPro" id="IPR005297">
    <property type="entry name" value="Lipoprotein_repeat"/>
</dbReference>
<dbReference type="OrthoDB" id="597632at2"/>
<feature type="chain" id="PRO_5011678092" description="Lipoprotein with Yx(FWY)xxD motif" evidence="1">
    <location>
        <begin position="21"/>
        <end position="178"/>
    </location>
</feature>
<dbReference type="GO" id="GO:0043448">
    <property type="term" value="P:alkane catabolic process"/>
    <property type="evidence" value="ECO:0007669"/>
    <property type="project" value="TreeGrafter"/>
</dbReference>
<keyword evidence="3" id="KW-1185">Reference proteome</keyword>
<dbReference type="AlphaFoldDB" id="A0A1G7K9Z5"/>
<evidence type="ECO:0008006" key="4">
    <source>
        <dbReference type="Google" id="ProtNLM"/>
    </source>
</evidence>
<dbReference type="PANTHER" id="PTHR39335">
    <property type="entry name" value="BLL4220 PROTEIN"/>
    <property type="match status" value="1"/>
</dbReference>
<feature type="signal peptide" evidence="1">
    <location>
        <begin position="1"/>
        <end position="20"/>
    </location>
</feature>
<name>A0A1G7K9Z5_9SPHI</name>
<sequence length="178" mass="18772">MKAKNHVILASTFIIMLFVAACSKKNDNQTTMPKPVAITGVQLTANAKFTTILTDNAGNSLYFFADDSGTGSSCDGGCAVVWMPFYKANPTLGTGLSSTDFTVITRTDGSKQTAYKGWPLYYYQNDKAAGDVNGDGVGKTWFVAKADYTVMLAAGQLVGNDGLKYLATGTAGDGTSQI</sequence>
<dbReference type="EMBL" id="FNAI01000016">
    <property type="protein sequence ID" value="SDF33774.1"/>
    <property type="molecule type" value="Genomic_DNA"/>
</dbReference>
<dbReference type="Pfam" id="PF03640">
    <property type="entry name" value="Lipoprotein_15"/>
    <property type="match status" value="2"/>
</dbReference>
<dbReference type="Proteomes" id="UP000199072">
    <property type="component" value="Unassembled WGS sequence"/>
</dbReference>